<comment type="subcellular location">
    <subcellularLocation>
        <location evidence="1">Cell outer membrane</location>
    </subcellularLocation>
</comment>
<dbReference type="InterPro" id="IPR003423">
    <property type="entry name" value="OMP_efflux"/>
</dbReference>
<evidence type="ECO:0000256" key="9">
    <source>
        <dbReference type="SAM" id="SignalP"/>
    </source>
</evidence>
<sequence length="426" mass="49279">MRNKSTIITLCILVLALPSLASAWTISELQNTAASQRYLVREYQAAMHEQQQGVRYQRGEFMPSVNVFYQAQNRRDETLLEPEEYHSRGIQLTWNLFNGFGDYYRLLSKKQQHQVAHWQLKEIQQTVQEQVAQTCLQIKQQLQNLEVARHAVELYEQERHNAQAKFDVGLLTRNDVLRIEVELENARLDVNTAETAIRQQIAQLQRQTLTAVTLDTLNLDELAQLPQLAGQQALQEQLLSANRELLALRHVIESASLAHKATGDRYLPRADLVSELSRHENDYWFDEGDERDEELTTQLQLSLNLFDGFKDDANRKQAQLATDRANFNYQEREHELVTQLDNLRRDFLLAYDNLKVAQTNSEQARENLRITRLSFDQGLTTSAELLDAIFYQTRADLNIINARTTIYSAYFTIQHLIGAFADTTIQ</sequence>
<dbReference type="Pfam" id="PF02321">
    <property type="entry name" value="OEP"/>
    <property type="match status" value="2"/>
</dbReference>
<comment type="caution">
    <text evidence="10">The sequence shown here is derived from an EMBL/GenBank/DDBJ whole genome shotgun (WGS) entry which is preliminary data.</text>
</comment>
<dbReference type="RefSeq" id="WP_006002790.1">
    <property type="nucleotide sequence ID" value="NZ_AAEW02000028.1"/>
</dbReference>
<evidence type="ECO:0000256" key="3">
    <source>
        <dbReference type="ARBA" id="ARBA00022448"/>
    </source>
</evidence>
<dbReference type="GO" id="GO:0009279">
    <property type="term" value="C:cell outer membrane"/>
    <property type="evidence" value="ECO:0007669"/>
    <property type="project" value="UniProtKB-SubCell"/>
</dbReference>
<dbReference type="GO" id="GO:0015562">
    <property type="term" value="F:efflux transmembrane transporter activity"/>
    <property type="evidence" value="ECO:0007669"/>
    <property type="project" value="InterPro"/>
</dbReference>
<dbReference type="SUPFAM" id="SSF56954">
    <property type="entry name" value="Outer membrane efflux proteins (OEP)"/>
    <property type="match status" value="1"/>
</dbReference>
<keyword evidence="6" id="KW-0472">Membrane</keyword>
<evidence type="ECO:0000256" key="8">
    <source>
        <dbReference type="SAM" id="Coils"/>
    </source>
</evidence>
<dbReference type="GO" id="GO:1990281">
    <property type="term" value="C:efflux pump complex"/>
    <property type="evidence" value="ECO:0007669"/>
    <property type="project" value="TreeGrafter"/>
</dbReference>
<evidence type="ECO:0000256" key="2">
    <source>
        <dbReference type="ARBA" id="ARBA00007613"/>
    </source>
</evidence>
<dbReference type="PANTHER" id="PTHR30026:SF20">
    <property type="entry name" value="OUTER MEMBRANE PROTEIN TOLC"/>
    <property type="match status" value="1"/>
</dbReference>
<dbReference type="OrthoDB" id="9814032at2"/>
<gene>
    <name evidence="10" type="ORF">Dace_0171</name>
</gene>
<dbReference type="InterPro" id="IPR051906">
    <property type="entry name" value="TolC-like"/>
</dbReference>
<dbReference type="GO" id="GO:0015288">
    <property type="term" value="F:porin activity"/>
    <property type="evidence" value="ECO:0007669"/>
    <property type="project" value="TreeGrafter"/>
</dbReference>
<keyword evidence="9" id="KW-0732">Signal</keyword>
<dbReference type="AlphaFoldDB" id="Q1JVZ5"/>
<feature type="chain" id="PRO_5004192277" evidence="9">
    <location>
        <begin position="24"/>
        <end position="426"/>
    </location>
</feature>
<feature type="signal peptide" evidence="9">
    <location>
        <begin position="1"/>
        <end position="23"/>
    </location>
</feature>
<keyword evidence="8" id="KW-0175">Coiled coil</keyword>
<dbReference type="PANTHER" id="PTHR30026">
    <property type="entry name" value="OUTER MEMBRANE PROTEIN TOLC"/>
    <property type="match status" value="1"/>
</dbReference>
<keyword evidence="5" id="KW-0812">Transmembrane</keyword>
<name>Q1JVZ5_DESA6</name>
<evidence type="ECO:0000256" key="1">
    <source>
        <dbReference type="ARBA" id="ARBA00004442"/>
    </source>
</evidence>
<accession>Q1JVZ5</accession>
<protein>
    <submittedName>
        <fullName evidence="10">Outer membrane efflux protein</fullName>
    </submittedName>
</protein>
<dbReference type="Gene3D" id="1.20.1600.10">
    <property type="entry name" value="Outer membrane efflux proteins (OEP)"/>
    <property type="match status" value="1"/>
</dbReference>
<evidence type="ECO:0000256" key="6">
    <source>
        <dbReference type="ARBA" id="ARBA00023136"/>
    </source>
</evidence>
<dbReference type="EMBL" id="AAEW02000028">
    <property type="protein sequence ID" value="EAT14410.1"/>
    <property type="molecule type" value="Genomic_DNA"/>
</dbReference>
<evidence type="ECO:0000313" key="11">
    <source>
        <dbReference type="Proteomes" id="UP000005695"/>
    </source>
</evidence>
<evidence type="ECO:0000256" key="7">
    <source>
        <dbReference type="ARBA" id="ARBA00023237"/>
    </source>
</evidence>
<feature type="coiled-coil region" evidence="8">
    <location>
        <begin position="138"/>
        <end position="203"/>
    </location>
</feature>
<organism evidence="10 11">
    <name type="scientific">Desulfuromonas acetoxidans (strain DSM 684 / 11070)</name>
    <dbReference type="NCBI Taxonomy" id="281689"/>
    <lineage>
        <taxon>Bacteria</taxon>
        <taxon>Pseudomonadati</taxon>
        <taxon>Thermodesulfobacteriota</taxon>
        <taxon>Desulfuromonadia</taxon>
        <taxon>Desulfuromonadales</taxon>
        <taxon>Desulfuromonadaceae</taxon>
        <taxon>Desulfuromonas</taxon>
    </lineage>
</organism>
<reference evidence="10" key="2">
    <citation type="submission" date="2006-05" db="EMBL/GenBank/DDBJ databases">
        <title>Sequencing of the draft genome and assembly of Desulfuromonas acetoxidans DSM 684.</title>
        <authorList>
            <consortium name="US DOE Joint Genome Institute (JGI-PGF)"/>
            <person name="Copeland A."/>
            <person name="Lucas S."/>
            <person name="Lapidus A."/>
            <person name="Barry K."/>
            <person name="Detter J.C."/>
            <person name="Glavina del Rio T."/>
            <person name="Hammon N."/>
            <person name="Israni S."/>
            <person name="Dalin E."/>
            <person name="Tice H."/>
            <person name="Bruce D."/>
            <person name="Pitluck S."/>
            <person name="Richardson P."/>
        </authorList>
    </citation>
    <scope>NUCLEOTIDE SEQUENCE [LARGE SCALE GENOMIC DNA]</scope>
    <source>
        <strain evidence="10">DSM 684</strain>
    </source>
</reference>
<comment type="similarity">
    <text evidence="2">Belongs to the outer membrane factor (OMF) (TC 1.B.17) family.</text>
</comment>
<keyword evidence="4" id="KW-1134">Transmembrane beta strand</keyword>
<keyword evidence="11" id="KW-1185">Reference proteome</keyword>
<keyword evidence="3" id="KW-0813">Transport</keyword>
<evidence type="ECO:0000256" key="5">
    <source>
        <dbReference type="ARBA" id="ARBA00022692"/>
    </source>
</evidence>
<dbReference type="Proteomes" id="UP000005695">
    <property type="component" value="Unassembled WGS sequence"/>
</dbReference>
<reference evidence="10" key="1">
    <citation type="submission" date="2006-05" db="EMBL/GenBank/DDBJ databases">
        <title>Annotation of the draft genome assembly of Desulfuromonas acetoxidans DSM 684.</title>
        <authorList>
            <consortium name="US DOE Joint Genome Institute (JGI-ORNL)"/>
            <person name="Larimer F."/>
            <person name="Land M."/>
            <person name="Hauser L."/>
        </authorList>
    </citation>
    <scope>NUCLEOTIDE SEQUENCE [LARGE SCALE GENOMIC DNA]</scope>
    <source>
        <strain evidence="10">DSM 684</strain>
    </source>
</reference>
<keyword evidence="7" id="KW-0998">Cell outer membrane</keyword>
<evidence type="ECO:0000313" key="10">
    <source>
        <dbReference type="EMBL" id="EAT14410.1"/>
    </source>
</evidence>
<proteinExistence type="inferred from homology"/>
<evidence type="ECO:0000256" key="4">
    <source>
        <dbReference type="ARBA" id="ARBA00022452"/>
    </source>
</evidence>